<reference evidence="3" key="1">
    <citation type="journal article" date="2019" name="Int. J. Syst. Evol. Microbiol.">
        <title>The Global Catalogue of Microorganisms (GCM) 10K type strain sequencing project: providing services to taxonomists for standard genome sequencing and annotation.</title>
        <authorList>
            <consortium name="The Broad Institute Genomics Platform"/>
            <consortium name="The Broad Institute Genome Sequencing Center for Infectious Disease"/>
            <person name="Wu L."/>
            <person name="Ma J."/>
        </authorList>
    </citation>
    <scope>NUCLEOTIDE SEQUENCE [LARGE SCALE GENOMIC DNA]</scope>
    <source>
        <strain evidence="3">CCUG 38813</strain>
    </source>
</reference>
<evidence type="ECO:0000313" key="3">
    <source>
        <dbReference type="Proteomes" id="UP001596031"/>
    </source>
</evidence>
<gene>
    <name evidence="2" type="ORF">ACFPOU_22490</name>
</gene>
<evidence type="ECO:0000313" key="2">
    <source>
        <dbReference type="EMBL" id="MFC5513876.1"/>
    </source>
</evidence>
<keyword evidence="3" id="KW-1185">Reference proteome</keyword>
<dbReference type="Proteomes" id="UP001596031">
    <property type="component" value="Unassembled WGS sequence"/>
</dbReference>
<organism evidence="2 3">
    <name type="scientific">Massilia jejuensis</name>
    <dbReference type="NCBI Taxonomy" id="648894"/>
    <lineage>
        <taxon>Bacteria</taxon>
        <taxon>Pseudomonadati</taxon>
        <taxon>Pseudomonadota</taxon>
        <taxon>Betaproteobacteria</taxon>
        <taxon>Burkholderiales</taxon>
        <taxon>Oxalobacteraceae</taxon>
        <taxon>Telluria group</taxon>
        <taxon>Massilia</taxon>
    </lineage>
</organism>
<proteinExistence type="predicted"/>
<accession>A0ABW0PMJ5</accession>
<dbReference type="RefSeq" id="WP_379726886.1">
    <property type="nucleotide sequence ID" value="NZ_JBHSMS010000079.1"/>
</dbReference>
<feature type="region of interest" description="Disordered" evidence="1">
    <location>
        <begin position="99"/>
        <end position="118"/>
    </location>
</feature>
<sequence>MDLPFPVMVYLPPAPGQSRQVPAVASTRQKKPVSASTRLPQRERKRIYPHSETDVQITHSTTREADIPAAMDTLQVETSTETPVRFDADTLKALVKQDLERQGTRSGHAAGKQEPGGLAADVRQDVMERARRPKCGNDYKPKVGSVEFSGLMKLPFLLRGGLADEGCKW</sequence>
<comment type="caution">
    <text evidence="2">The sequence shown here is derived from an EMBL/GenBank/DDBJ whole genome shotgun (WGS) entry which is preliminary data.</text>
</comment>
<dbReference type="EMBL" id="JBHSMS010000079">
    <property type="protein sequence ID" value="MFC5513876.1"/>
    <property type="molecule type" value="Genomic_DNA"/>
</dbReference>
<name>A0ABW0PMJ5_9BURK</name>
<feature type="region of interest" description="Disordered" evidence="1">
    <location>
        <begin position="13"/>
        <end position="42"/>
    </location>
</feature>
<protein>
    <submittedName>
        <fullName evidence="2">Uncharacterized protein</fullName>
    </submittedName>
</protein>
<evidence type="ECO:0000256" key="1">
    <source>
        <dbReference type="SAM" id="MobiDB-lite"/>
    </source>
</evidence>